<dbReference type="Gene3D" id="2.60.40.380">
    <property type="entry name" value="Purple acid phosphatase-like, N-terminal"/>
    <property type="match status" value="1"/>
</dbReference>
<dbReference type="PANTHER" id="PTHR43606:SF1">
    <property type="entry name" value="PHOD-LIKE PHOSPHATASE METALLOPHOSPHATASE DOMAIN-CONTAINING PROTEIN"/>
    <property type="match status" value="1"/>
</dbReference>
<dbReference type="SUPFAM" id="SSF56300">
    <property type="entry name" value="Metallo-dependent phosphatases"/>
    <property type="match status" value="1"/>
</dbReference>
<sequence length="520" mass="56976">MSSLILPRLTRRGLLATGTAAAGVLALPAILRAGTAPVFSHGVQSGDAHAAGGMVWTRVDRPSRVLLEVSTTESFADARRVAVLNALPASDLTVKCAVDGVAPDQQVFYRFTAADLSDLNAVSQPITGRFRTAPTEKRNIRFGWSGDTAGQGWGIGPEGMKTYATMGQHELDFFIHSGDTIYADGPMKPEQEHANGVWKNTVLIPEVEKVAETLDEFRGRYKYNQMDEHVQAFCASVPFLYQWDDHEVTNNWSPGKDLSADDRYTEKSIPLLAARAGQAFHEMTPISYTPAEPGRVYRKIAYGPLLDIFMLDLRSYRDANDAGMQTEAGDGTTLLGAAQIEWLKGALKASTATWKVIASDMPIGIIVWDNAKEKRGVEAVANGDHGGPKGRELEIADLLRFIRDQKVTNTVWLTADVHYTAAHEYSPERAEFQEFAPFWEFVSGPLHAGSFGPGEMDRTFGPEVKFVKAPGAERPNLPPSEGMQFFGLVDIDGATEQMKVRLMDVGNTELWSTVLDPVRA</sequence>
<dbReference type="RefSeq" id="WP_036708841.1">
    <property type="nucleotide sequence ID" value="NZ_CP051542.1"/>
</dbReference>
<protein>
    <submittedName>
        <fullName evidence="1">Alkaline phosphatase</fullName>
    </submittedName>
</protein>
<dbReference type="Pfam" id="PF16655">
    <property type="entry name" value="PhoD_N"/>
    <property type="match status" value="1"/>
</dbReference>
<reference evidence="1 2" key="1">
    <citation type="submission" date="2014-09" db="EMBL/GenBank/DDBJ databases">
        <authorList>
            <person name="McGinnis J.M."/>
            <person name="Wolfgang W.J."/>
        </authorList>
    </citation>
    <scope>NUCLEOTIDE SEQUENCE [LARGE SCALE GENOMIC DNA]</scope>
    <source>
        <strain evidence="1 2">5503</strain>
    </source>
</reference>
<name>A0A099GK99_9RHOB</name>
<dbReference type="InterPro" id="IPR018946">
    <property type="entry name" value="PhoD-like_MPP"/>
</dbReference>
<evidence type="ECO:0000313" key="1">
    <source>
        <dbReference type="EMBL" id="KGJ22508.1"/>
    </source>
</evidence>
<dbReference type="InterPro" id="IPR029052">
    <property type="entry name" value="Metallo-depent_PP-like"/>
</dbReference>
<dbReference type="InterPro" id="IPR006311">
    <property type="entry name" value="TAT_signal"/>
</dbReference>
<dbReference type="InterPro" id="IPR052900">
    <property type="entry name" value="Phospholipid_Metab_Enz"/>
</dbReference>
<proteinExistence type="predicted"/>
<dbReference type="Proteomes" id="UP000029858">
    <property type="component" value="Unassembled WGS sequence"/>
</dbReference>
<dbReference type="Pfam" id="PF09423">
    <property type="entry name" value="PhoD"/>
    <property type="match status" value="1"/>
</dbReference>
<reference evidence="1 2" key="2">
    <citation type="submission" date="2014-10" db="EMBL/GenBank/DDBJ databases">
        <title>Paracoccus sanguinis sp. nov., isolated from clinical specimens of New York State patients.</title>
        <authorList>
            <person name="Mingle L.A."/>
            <person name="Cole J.A."/>
            <person name="Lapierre P."/>
            <person name="Musser K.A."/>
        </authorList>
    </citation>
    <scope>NUCLEOTIDE SEQUENCE [LARGE SCALE GENOMIC DNA]</scope>
    <source>
        <strain evidence="1 2">5503</strain>
    </source>
</reference>
<dbReference type="InterPro" id="IPR032093">
    <property type="entry name" value="PhoD_N"/>
</dbReference>
<dbReference type="InterPro" id="IPR038607">
    <property type="entry name" value="PhoD-like_sf"/>
</dbReference>
<comment type="caution">
    <text evidence="1">The sequence shown here is derived from an EMBL/GenBank/DDBJ whole genome shotgun (WGS) entry which is preliminary data.</text>
</comment>
<dbReference type="Gene3D" id="3.60.21.70">
    <property type="entry name" value="PhoD-like phosphatase"/>
    <property type="match status" value="1"/>
</dbReference>
<gene>
    <name evidence="1" type="ORF">IX56_07580</name>
</gene>
<organism evidence="1 2">
    <name type="scientific">Paracoccus sanguinis</name>
    <dbReference type="NCBI Taxonomy" id="1545044"/>
    <lineage>
        <taxon>Bacteria</taxon>
        <taxon>Pseudomonadati</taxon>
        <taxon>Pseudomonadota</taxon>
        <taxon>Alphaproteobacteria</taxon>
        <taxon>Rhodobacterales</taxon>
        <taxon>Paracoccaceae</taxon>
        <taxon>Paracoccus</taxon>
    </lineage>
</organism>
<dbReference type="AlphaFoldDB" id="A0A099GK99"/>
<dbReference type="EMBL" id="JRKQ01000029">
    <property type="protein sequence ID" value="KGJ22508.1"/>
    <property type="molecule type" value="Genomic_DNA"/>
</dbReference>
<dbReference type="PANTHER" id="PTHR43606">
    <property type="entry name" value="PHOSPHATASE, PUTATIVE (AFU_ORTHOLOGUE AFUA_6G08710)-RELATED"/>
    <property type="match status" value="1"/>
</dbReference>
<accession>A0A099GK99</accession>
<dbReference type="PROSITE" id="PS51318">
    <property type="entry name" value="TAT"/>
    <property type="match status" value="1"/>
</dbReference>
<dbReference type="CDD" id="cd07389">
    <property type="entry name" value="MPP_PhoD"/>
    <property type="match status" value="1"/>
</dbReference>
<evidence type="ECO:0000313" key="2">
    <source>
        <dbReference type="Proteomes" id="UP000029858"/>
    </source>
</evidence>